<evidence type="ECO:0000256" key="1">
    <source>
        <dbReference type="ARBA" id="ARBA00000971"/>
    </source>
</evidence>
<dbReference type="InterPro" id="IPR029000">
    <property type="entry name" value="Cyclophilin-like_dom_sf"/>
</dbReference>
<dbReference type="CDD" id="cd01926">
    <property type="entry name" value="cyclophilin_ABH_like"/>
    <property type="match status" value="1"/>
</dbReference>
<comment type="similarity">
    <text evidence="2 5">Belongs to the cyclophilin-type PPIase family.</text>
</comment>
<dbReference type="GO" id="GO:0005737">
    <property type="term" value="C:cytoplasm"/>
    <property type="evidence" value="ECO:0007669"/>
    <property type="project" value="TreeGrafter"/>
</dbReference>
<dbReference type="PROSITE" id="PS00170">
    <property type="entry name" value="CSA_PPIASE_1"/>
    <property type="match status" value="1"/>
</dbReference>
<dbReference type="PANTHER" id="PTHR11071">
    <property type="entry name" value="PEPTIDYL-PROLYL CIS-TRANS ISOMERASE"/>
    <property type="match status" value="1"/>
</dbReference>
<evidence type="ECO:0000256" key="5">
    <source>
        <dbReference type="RuleBase" id="RU363019"/>
    </source>
</evidence>
<dbReference type="AlphaFoldDB" id="A0A2P2K3Q1"/>
<comment type="catalytic activity">
    <reaction evidence="1 5">
        <text>[protein]-peptidylproline (omega=180) = [protein]-peptidylproline (omega=0)</text>
        <dbReference type="Rhea" id="RHEA:16237"/>
        <dbReference type="Rhea" id="RHEA-COMP:10747"/>
        <dbReference type="Rhea" id="RHEA-COMP:10748"/>
        <dbReference type="ChEBI" id="CHEBI:83833"/>
        <dbReference type="ChEBI" id="CHEBI:83834"/>
        <dbReference type="EC" id="5.2.1.8"/>
    </reaction>
</comment>
<accession>A0A2P2K3Q1</accession>
<evidence type="ECO:0000259" key="6">
    <source>
        <dbReference type="PROSITE" id="PS50072"/>
    </source>
</evidence>
<dbReference type="PRINTS" id="PR00153">
    <property type="entry name" value="CSAPPISMRASE"/>
</dbReference>
<dbReference type="EC" id="5.2.1.8" evidence="5"/>
<dbReference type="SUPFAM" id="SSF50891">
    <property type="entry name" value="Cyclophilin-like"/>
    <property type="match status" value="1"/>
</dbReference>
<evidence type="ECO:0000256" key="2">
    <source>
        <dbReference type="ARBA" id="ARBA00007365"/>
    </source>
</evidence>
<organism evidence="7">
    <name type="scientific">Rhizophora mucronata</name>
    <name type="common">Asiatic mangrove</name>
    <dbReference type="NCBI Taxonomy" id="61149"/>
    <lineage>
        <taxon>Eukaryota</taxon>
        <taxon>Viridiplantae</taxon>
        <taxon>Streptophyta</taxon>
        <taxon>Embryophyta</taxon>
        <taxon>Tracheophyta</taxon>
        <taxon>Spermatophyta</taxon>
        <taxon>Magnoliopsida</taxon>
        <taxon>eudicotyledons</taxon>
        <taxon>Gunneridae</taxon>
        <taxon>Pentapetalae</taxon>
        <taxon>rosids</taxon>
        <taxon>fabids</taxon>
        <taxon>Malpighiales</taxon>
        <taxon>Rhizophoraceae</taxon>
        <taxon>Rhizophora</taxon>
    </lineage>
</organism>
<proteinExistence type="inferred from homology"/>
<sequence>MASTTFSMQTVHSSYSAFQGRYGLHMVSTISNSHPDYFQIPKLKGSSTSGALRSTSHYAPSFPIVQVSNRATYFKHRRMACVKSMATEVELQAKVTTKCFFDVEVGGEGIGRIVMGLYGDVVPKTAENFRTLCTGERGFGYKGCSFHRIIKDFMIQGGDFQEGDGTGGVSIYGSSFEDESFALKHVGPGVLSMANAGPNTNGSQFFICTVKTPWLDNRHVVFGHVIDGMDVVRKLESVETSREDYPRMPCRIVNCGERPLDG</sequence>
<feature type="domain" description="PPIase cyclophilin-type" evidence="6">
    <location>
        <begin position="100"/>
        <end position="257"/>
    </location>
</feature>
<name>A0A2P2K3Q1_RHIMU</name>
<reference evidence="7" key="1">
    <citation type="submission" date="2018-02" db="EMBL/GenBank/DDBJ databases">
        <title>Rhizophora mucronata_Transcriptome.</title>
        <authorList>
            <person name="Meera S.P."/>
            <person name="Sreeshan A."/>
            <person name="Augustine A."/>
        </authorList>
    </citation>
    <scope>NUCLEOTIDE SEQUENCE</scope>
    <source>
        <tissue evidence="7">Leaf</tissue>
    </source>
</reference>
<dbReference type="Pfam" id="PF00160">
    <property type="entry name" value="Pro_isomerase"/>
    <property type="match status" value="1"/>
</dbReference>
<keyword evidence="3 5" id="KW-0697">Rotamase</keyword>
<dbReference type="PANTHER" id="PTHR11071:SF420">
    <property type="entry name" value="PEPTIDYL-PROLYL CIS-TRANS ISOMERASE CYP20-3, CHLOROPLASTIC"/>
    <property type="match status" value="1"/>
</dbReference>
<dbReference type="FunFam" id="2.40.100.10:FF:000001">
    <property type="entry name" value="Peptidyl-prolyl cis-trans isomerase"/>
    <property type="match status" value="1"/>
</dbReference>
<protein>
    <recommendedName>
        <fullName evidence="5">Peptidyl-prolyl cis-trans isomerase</fullName>
        <shortName evidence="5">PPIase</shortName>
        <ecNumber evidence="5">5.2.1.8</ecNumber>
    </recommendedName>
</protein>
<keyword evidence="4 5" id="KW-0413">Isomerase</keyword>
<dbReference type="GO" id="GO:0006457">
    <property type="term" value="P:protein folding"/>
    <property type="evidence" value="ECO:0007669"/>
    <property type="project" value="InterPro"/>
</dbReference>
<evidence type="ECO:0000313" key="7">
    <source>
        <dbReference type="EMBL" id="MBX00354.1"/>
    </source>
</evidence>
<dbReference type="Gene3D" id="2.40.100.10">
    <property type="entry name" value="Cyclophilin-like"/>
    <property type="match status" value="1"/>
</dbReference>
<dbReference type="GO" id="GO:0016018">
    <property type="term" value="F:cyclosporin A binding"/>
    <property type="evidence" value="ECO:0007669"/>
    <property type="project" value="TreeGrafter"/>
</dbReference>
<evidence type="ECO:0000256" key="4">
    <source>
        <dbReference type="ARBA" id="ARBA00023235"/>
    </source>
</evidence>
<dbReference type="EMBL" id="GGEC01019870">
    <property type="protein sequence ID" value="MBX00354.1"/>
    <property type="molecule type" value="Transcribed_RNA"/>
</dbReference>
<evidence type="ECO:0000256" key="3">
    <source>
        <dbReference type="ARBA" id="ARBA00023110"/>
    </source>
</evidence>
<dbReference type="InterPro" id="IPR002130">
    <property type="entry name" value="Cyclophilin-type_PPIase_dom"/>
</dbReference>
<comment type="function">
    <text evidence="5">PPIases accelerate the folding of proteins. It catalyzes the cis-trans isomerization of proline imidic peptide bonds in oligopeptides.</text>
</comment>
<dbReference type="PROSITE" id="PS50072">
    <property type="entry name" value="CSA_PPIASE_2"/>
    <property type="match status" value="1"/>
</dbReference>
<dbReference type="GO" id="GO:0003755">
    <property type="term" value="F:peptidyl-prolyl cis-trans isomerase activity"/>
    <property type="evidence" value="ECO:0007669"/>
    <property type="project" value="UniProtKB-UniRule"/>
</dbReference>
<dbReference type="InterPro" id="IPR020892">
    <property type="entry name" value="Cyclophilin-type_PPIase_CS"/>
</dbReference>